<dbReference type="InterPro" id="IPR013509">
    <property type="entry name" value="RNR_lsu_N"/>
</dbReference>
<sequence>MILLLSLWTAYRYGLGSTEKAENPNACLWKIEKMIYKILTYHLQVIQYIVSIFSRRTRTMELSKNALTVLERRYLIKNGEGVVIETVEELFRRVAGAIAASDRRYDENADCEALADSFYRMMTNLEFLPNSPTLMNAGRPLGQLSACFVLPVEDTMEGIFETIKQAALIHKSGGGTGFSFSRLRPCGSAVNSTGGVASGPISFMKVFNMATEAVKQGGTRRGANMGILRVDHPDIMEFIHCKTNNKEITNFNISVGLTEKFMNAVEAGKDYELVDPHGGRVTGTLNAREVFECIVDAAWHNGEPGIIFLDRLNRDNVVPKAGEIESTNPCGEQPLLPYESCNLGSINLTKMLREENGVYSFDWDKLKATAKKAVHFLDNVIDANKYPLKEIDFMTKQTRKVGLGVMGWADALLRLKIPYNSEQAVRLAETVMRAVTEAGREESRELAKARGTFPLFQESTLDQELPQRNATVTTIAPTGTLSLLASCSSGVEPIFGYVYIRNIMDGTEMIEVNPILREVLEERGLYSDELMKKIAKQGSLEGIEEIPEEIRRVFVSAHEVSPEFHIRMQAAFQRHTDNAVSKTVNFCNSATREEVAEVYKLAFRLGCKGVTIYRDGSRSEQVLNIGKVKKDGQEESPAEGGQAVIKPRPRPDMTTGITERVKIGCGNLYITVNYDDKGICEIFTNTGKAGGCPSQSEATARLASIALRSGIDVRSIIDQLKGIRCPSTIRQSGMKCTSCPDAIAKAIERVYQQQVRLGHWAEPELSAAEGPAASQAETVVPGRMRFCPECGAKLEHEGGCVICRNCGYSKCG</sequence>
<dbReference type="GO" id="GO:0004748">
    <property type="term" value="F:ribonucleoside-diphosphate reductase activity, thioredoxin disulfide as acceptor"/>
    <property type="evidence" value="ECO:0007669"/>
    <property type="project" value="UniProtKB-EC"/>
</dbReference>
<dbReference type="EMBL" id="ABCB02000014">
    <property type="protein sequence ID" value="EDO62623.1"/>
    <property type="molecule type" value="Genomic_DNA"/>
</dbReference>
<keyword evidence="3 14" id="KW-0846">Cobalamin</keyword>
<evidence type="ECO:0000256" key="14">
    <source>
        <dbReference type="RuleBase" id="RU364064"/>
    </source>
</evidence>
<comment type="similarity">
    <text evidence="2 14">Belongs to the ribonucleoside diphosphate reductase class-2 family.</text>
</comment>
<evidence type="ECO:0000256" key="9">
    <source>
        <dbReference type="ARBA" id="ARBA00023157"/>
    </source>
</evidence>
<evidence type="ECO:0000259" key="18">
    <source>
        <dbReference type="Pfam" id="PF12637"/>
    </source>
</evidence>
<evidence type="ECO:0000256" key="11">
    <source>
        <dbReference type="ARBA" id="ARBA00024942"/>
    </source>
</evidence>
<keyword evidence="6" id="KW-0067">ATP-binding</keyword>
<evidence type="ECO:0000256" key="1">
    <source>
        <dbReference type="ARBA" id="ARBA00001922"/>
    </source>
</evidence>
<gene>
    <name evidence="19" type="ORF">CLOLEP_00746</name>
</gene>
<dbReference type="GO" id="GO:0031419">
    <property type="term" value="F:cobalamin binding"/>
    <property type="evidence" value="ECO:0007669"/>
    <property type="project" value="UniProtKB-KW"/>
</dbReference>
<comment type="cofactor">
    <cofactor evidence="1 14">
        <name>adenosylcob(III)alamin</name>
        <dbReference type="ChEBI" id="CHEBI:18408"/>
    </cofactor>
</comment>
<dbReference type="SUPFAM" id="SSF51998">
    <property type="entry name" value="PFL-like glycyl radical enzymes"/>
    <property type="match status" value="1"/>
</dbReference>
<reference evidence="19 20" key="1">
    <citation type="submission" date="2007-08" db="EMBL/GenBank/DDBJ databases">
        <title>Draft genome sequence of Clostridium leptum (DSM 753).</title>
        <authorList>
            <person name="Sudarsanam P."/>
            <person name="Ley R."/>
            <person name="Guruge J."/>
            <person name="Turnbaugh P.J."/>
            <person name="Mahowald M."/>
            <person name="Liep D."/>
            <person name="Gordon J."/>
        </authorList>
    </citation>
    <scope>NUCLEOTIDE SEQUENCE [LARGE SCALE GENOMIC DNA]</scope>
    <source>
        <strain evidence="19 20">DSM 753</strain>
    </source>
</reference>
<evidence type="ECO:0000256" key="3">
    <source>
        <dbReference type="ARBA" id="ARBA00022628"/>
    </source>
</evidence>
<evidence type="ECO:0000313" key="20">
    <source>
        <dbReference type="Proteomes" id="UP000003490"/>
    </source>
</evidence>
<dbReference type="FunFam" id="3.20.70.20:FF:000018">
    <property type="entry name" value="Vitamin B12-dependent ribonucleotide reductase"/>
    <property type="match status" value="1"/>
</dbReference>
<dbReference type="HOGENOM" id="CLU_000404_2_0_9"/>
<evidence type="ECO:0000256" key="8">
    <source>
        <dbReference type="ARBA" id="ARBA00023116"/>
    </source>
</evidence>
<evidence type="ECO:0000259" key="17">
    <source>
        <dbReference type="Pfam" id="PF02867"/>
    </source>
</evidence>
<reference evidence="19 20" key="2">
    <citation type="submission" date="2007-08" db="EMBL/GenBank/DDBJ databases">
        <authorList>
            <person name="Fulton L."/>
            <person name="Clifton S."/>
            <person name="Fulton B."/>
            <person name="Xu J."/>
            <person name="Minx P."/>
            <person name="Pepin K.H."/>
            <person name="Johnson M."/>
            <person name="Thiruvilangam P."/>
            <person name="Bhonagiri V."/>
            <person name="Nash W.E."/>
            <person name="Wang C."/>
            <person name="Mardis E.R."/>
            <person name="Wilson R.K."/>
        </authorList>
    </citation>
    <scope>NUCLEOTIDE SEQUENCE [LARGE SCALE GENOMIC DNA]</scope>
    <source>
        <strain evidence="19 20">DSM 753</strain>
    </source>
</reference>
<feature type="region of interest" description="Disordered" evidence="15">
    <location>
        <begin position="630"/>
        <end position="653"/>
    </location>
</feature>
<dbReference type="eggNOG" id="COG0209">
    <property type="taxonomic scope" value="Bacteria"/>
</dbReference>
<evidence type="ECO:0000256" key="12">
    <source>
        <dbReference type="ARBA" id="ARBA00025437"/>
    </source>
</evidence>
<evidence type="ECO:0000256" key="5">
    <source>
        <dbReference type="ARBA" id="ARBA00022741"/>
    </source>
</evidence>
<dbReference type="InterPro" id="IPR008926">
    <property type="entry name" value="RNR_R1-su_N"/>
</dbReference>
<evidence type="ECO:0000259" key="16">
    <source>
        <dbReference type="Pfam" id="PF00317"/>
    </source>
</evidence>
<keyword evidence="5 14" id="KW-0547">Nucleotide-binding</keyword>
<dbReference type="EC" id="1.17.4.1" evidence="14"/>
<keyword evidence="9" id="KW-1015">Disulfide bond</keyword>
<evidence type="ECO:0000256" key="10">
    <source>
        <dbReference type="ARBA" id="ARBA00023285"/>
    </source>
</evidence>
<dbReference type="Proteomes" id="UP000003490">
    <property type="component" value="Unassembled WGS sequence"/>
</dbReference>
<dbReference type="Pfam" id="PF02867">
    <property type="entry name" value="Ribonuc_red_lgC"/>
    <property type="match status" value="1"/>
</dbReference>
<comment type="function">
    <text evidence="12 14">Catalyzes the reduction of ribonucleotides to deoxyribonucleotides. May function to provide a pool of deoxyribonucleotide precursors for DNA repair during oxygen limitation and/or for immediate growth after restoration of oxygen.</text>
</comment>
<evidence type="ECO:0000313" key="19">
    <source>
        <dbReference type="EMBL" id="EDO62623.1"/>
    </source>
</evidence>
<dbReference type="GO" id="GO:0005524">
    <property type="term" value="F:ATP binding"/>
    <property type="evidence" value="ECO:0007669"/>
    <property type="project" value="UniProtKB-KW"/>
</dbReference>
<dbReference type="Pfam" id="PF00317">
    <property type="entry name" value="Ribonuc_red_lgN"/>
    <property type="match status" value="1"/>
</dbReference>
<dbReference type="InterPro" id="IPR050862">
    <property type="entry name" value="RdRp_reductase_class-2"/>
</dbReference>
<feature type="domain" description="Ribonucleotide reductase large subunit C-terminal" evidence="17">
    <location>
        <begin position="145"/>
        <end position="613"/>
    </location>
</feature>
<keyword evidence="8" id="KW-0215">Deoxyribonucleotide synthesis</keyword>
<dbReference type="PRINTS" id="PR01183">
    <property type="entry name" value="RIBORDTASEM1"/>
</dbReference>
<comment type="function">
    <text evidence="11">Provides the precursors necessary for DNA synthesis. Catalyzes the biosynthesis of deoxyribonucleotides from the corresponding ribonucleotides.</text>
</comment>
<dbReference type="InterPro" id="IPR000788">
    <property type="entry name" value="RNR_lg_C"/>
</dbReference>
<dbReference type="NCBIfam" id="NF006417">
    <property type="entry name" value="PRK08665.1"/>
    <property type="match status" value="1"/>
</dbReference>
<dbReference type="SUPFAM" id="SSF48168">
    <property type="entry name" value="R1 subunit of ribonucleotide reductase, N-terminal domain"/>
    <property type="match status" value="1"/>
</dbReference>
<evidence type="ECO:0000256" key="2">
    <source>
        <dbReference type="ARBA" id="ARBA00007405"/>
    </source>
</evidence>
<dbReference type="Pfam" id="PF12637">
    <property type="entry name" value="TSCPD"/>
    <property type="match status" value="1"/>
</dbReference>
<keyword evidence="4 14" id="KW-0237">DNA synthesis</keyword>
<dbReference type="GO" id="GO:0071897">
    <property type="term" value="P:DNA biosynthetic process"/>
    <property type="evidence" value="ECO:0007669"/>
    <property type="project" value="UniProtKB-KW"/>
</dbReference>
<proteinExistence type="inferred from homology"/>
<dbReference type="GO" id="GO:0009263">
    <property type="term" value="P:deoxyribonucleotide biosynthetic process"/>
    <property type="evidence" value="ECO:0007669"/>
    <property type="project" value="UniProtKB-KW"/>
</dbReference>
<evidence type="ECO:0000256" key="7">
    <source>
        <dbReference type="ARBA" id="ARBA00023002"/>
    </source>
</evidence>
<evidence type="ECO:0000256" key="4">
    <source>
        <dbReference type="ARBA" id="ARBA00022634"/>
    </source>
</evidence>
<keyword evidence="7 14" id="KW-0560">Oxidoreductase</keyword>
<dbReference type="UniPathway" id="UPA00326"/>
<comment type="catalytic activity">
    <reaction evidence="13 14">
        <text>a 2'-deoxyribonucleoside 5'-diphosphate + [thioredoxin]-disulfide + H2O = a ribonucleoside 5'-diphosphate + [thioredoxin]-dithiol</text>
        <dbReference type="Rhea" id="RHEA:23252"/>
        <dbReference type="Rhea" id="RHEA-COMP:10698"/>
        <dbReference type="Rhea" id="RHEA-COMP:10700"/>
        <dbReference type="ChEBI" id="CHEBI:15377"/>
        <dbReference type="ChEBI" id="CHEBI:29950"/>
        <dbReference type="ChEBI" id="CHEBI:50058"/>
        <dbReference type="ChEBI" id="CHEBI:57930"/>
        <dbReference type="ChEBI" id="CHEBI:73316"/>
        <dbReference type="EC" id="1.17.4.1"/>
    </reaction>
</comment>
<name>A7VQB8_9FIRM</name>
<feature type="domain" description="Ribonucleotide reductase large subunit N-terminal" evidence="16">
    <location>
        <begin position="60"/>
        <end position="142"/>
    </location>
</feature>
<accession>A7VQB8</accession>
<dbReference type="InterPro" id="IPR024434">
    <property type="entry name" value="TSCPD_dom"/>
</dbReference>
<dbReference type="CDD" id="cd02888">
    <property type="entry name" value="RNR_II_dimer"/>
    <property type="match status" value="1"/>
</dbReference>
<feature type="domain" description="TSCPD" evidence="18">
    <location>
        <begin position="648"/>
        <end position="750"/>
    </location>
</feature>
<dbReference type="NCBIfam" id="TIGR02504">
    <property type="entry name" value="NrdJ_Z"/>
    <property type="match status" value="1"/>
</dbReference>
<dbReference type="PANTHER" id="PTHR43371:SF1">
    <property type="entry name" value="RIBONUCLEOSIDE-DIPHOSPHATE REDUCTASE"/>
    <property type="match status" value="1"/>
</dbReference>
<evidence type="ECO:0000256" key="13">
    <source>
        <dbReference type="ARBA" id="ARBA00047754"/>
    </source>
</evidence>
<dbReference type="InterPro" id="IPR013344">
    <property type="entry name" value="RNR_NrdJ/NrdZ"/>
</dbReference>
<dbReference type="AlphaFoldDB" id="A7VQB8"/>
<protein>
    <recommendedName>
        <fullName evidence="14">Vitamin B12-dependent ribonucleotide reductase</fullName>
        <ecNumber evidence="14">1.17.4.1</ecNumber>
    </recommendedName>
</protein>
<keyword evidence="10 14" id="KW-0170">Cobalt</keyword>
<dbReference type="PANTHER" id="PTHR43371">
    <property type="entry name" value="VITAMIN B12-DEPENDENT RIBONUCLEOTIDE REDUCTASE"/>
    <property type="match status" value="1"/>
</dbReference>
<evidence type="ECO:0000256" key="6">
    <source>
        <dbReference type="ARBA" id="ARBA00022840"/>
    </source>
</evidence>
<dbReference type="Gene3D" id="3.20.70.20">
    <property type="match status" value="1"/>
</dbReference>
<evidence type="ECO:0000256" key="15">
    <source>
        <dbReference type="SAM" id="MobiDB-lite"/>
    </source>
</evidence>
<organism evidence="19 20">
    <name type="scientific">[Clostridium] leptum DSM 753</name>
    <dbReference type="NCBI Taxonomy" id="428125"/>
    <lineage>
        <taxon>Bacteria</taxon>
        <taxon>Bacillati</taxon>
        <taxon>Bacillota</taxon>
        <taxon>Clostridia</taxon>
        <taxon>Eubacteriales</taxon>
        <taxon>Oscillospiraceae</taxon>
        <taxon>Oscillospiraceae incertae sedis</taxon>
    </lineage>
</organism>
<comment type="caution">
    <text evidence="19">The sequence shown here is derived from an EMBL/GenBank/DDBJ whole genome shotgun (WGS) entry which is preliminary data.</text>
</comment>